<evidence type="ECO:0000313" key="1">
    <source>
        <dbReference type="EMBL" id="KAF6214030.1"/>
    </source>
</evidence>
<sequence>MLKHQVLISLSALCAVVATSSAACVSWDSKIEPLFLEPFRETLRNTTSENIAFEDGKVGGFGFEVSWENGTVGNFSTVGLSAVGGSSSAQVCTTGNVRRLTLDMNVRFDVLHAHFGDFVFSLPIFKTRDAKAIFTSTGNNALVTLSATQDVTSNRCSVSLDNFEFTSWGTIELTLRGNAGRNLVAEMLFNAHRAKIVKFLSKVGVGKKINTYARDRLSDALLAHSDSMCKIMAVSDS</sequence>
<name>A0A6A4KBM5_APOLU</name>
<evidence type="ECO:0000313" key="2">
    <source>
        <dbReference type="Proteomes" id="UP000466442"/>
    </source>
</evidence>
<dbReference type="Proteomes" id="UP000466442">
    <property type="component" value="Unassembled WGS sequence"/>
</dbReference>
<evidence type="ECO:0008006" key="3">
    <source>
        <dbReference type="Google" id="ProtNLM"/>
    </source>
</evidence>
<organism evidence="1 2">
    <name type="scientific">Apolygus lucorum</name>
    <name type="common">Small green plant bug</name>
    <name type="synonym">Lygocoris lucorum</name>
    <dbReference type="NCBI Taxonomy" id="248454"/>
    <lineage>
        <taxon>Eukaryota</taxon>
        <taxon>Metazoa</taxon>
        <taxon>Ecdysozoa</taxon>
        <taxon>Arthropoda</taxon>
        <taxon>Hexapoda</taxon>
        <taxon>Insecta</taxon>
        <taxon>Pterygota</taxon>
        <taxon>Neoptera</taxon>
        <taxon>Paraneoptera</taxon>
        <taxon>Hemiptera</taxon>
        <taxon>Heteroptera</taxon>
        <taxon>Panheteroptera</taxon>
        <taxon>Cimicomorpha</taxon>
        <taxon>Miridae</taxon>
        <taxon>Mirini</taxon>
        <taxon>Apolygus</taxon>
    </lineage>
</organism>
<comment type="caution">
    <text evidence="1">The sequence shown here is derived from an EMBL/GenBank/DDBJ whole genome shotgun (WGS) entry which is preliminary data.</text>
</comment>
<proteinExistence type="predicted"/>
<dbReference type="AlphaFoldDB" id="A0A6A4KBM5"/>
<dbReference type="PROSITE" id="PS51257">
    <property type="entry name" value="PROKAR_LIPOPROTEIN"/>
    <property type="match status" value="1"/>
</dbReference>
<keyword evidence="2" id="KW-1185">Reference proteome</keyword>
<reference evidence="1" key="1">
    <citation type="journal article" date="2021" name="Mol. Ecol. Resour.">
        <title>Apolygus lucorum genome provides insights into omnivorousness and mesophyll feeding.</title>
        <authorList>
            <person name="Liu Y."/>
            <person name="Liu H."/>
            <person name="Wang H."/>
            <person name="Huang T."/>
            <person name="Liu B."/>
            <person name="Yang B."/>
            <person name="Yin L."/>
            <person name="Li B."/>
            <person name="Zhang Y."/>
            <person name="Zhang S."/>
            <person name="Jiang F."/>
            <person name="Zhang X."/>
            <person name="Ren Y."/>
            <person name="Wang B."/>
            <person name="Wang S."/>
            <person name="Lu Y."/>
            <person name="Wu K."/>
            <person name="Fan W."/>
            <person name="Wang G."/>
        </authorList>
    </citation>
    <scope>NUCLEOTIDE SEQUENCE</scope>
    <source>
        <strain evidence="1">12Hb</strain>
    </source>
</reference>
<accession>A0A6A4KBM5</accession>
<gene>
    <name evidence="1" type="ORF">GE061_011759</name>
</gene>
<dbReference type="EMBL" id="WIXP02000003">
    <property type="protein sequence ID" value="KAF6214030.1"/>
    <property type="molecule type" value="Genomic_DNA"/>
</dbReference>
<protein>
    <recommendedName>
        <fullName evidence="3">Lipid-binding serum glycoprotein N-terminal domain-containing protein</fullName>
    </recommendedName>
</protein>